<sequence length="103" mass="11983">MNLGYLKKLRFIRDERQPVKQQSLLINILYTSIKSSKVPPPVQYSCADALLDALQIKSPQDRDITRCLTSWYKNLEKNKGTVDPLVQLYNSKLQAFENQRIEL</sequence>
<comment type="caution">
    <text evidence="1">The sequence shown here is derived from an EMBL/GenBank/DDBJ whole genome shotgun (WGS) entry which is preliminary data.</text>
</comment>
<keyword evidence="2" id="KW-1185">Reference proteome</keyword>
<protein>
    <submittedName>
        <fullName evidence="1">Uncharacterized protein</fullName>
    </submittedName>
</protein>
<accession>A0AAV7KC33</accession>
<dbReference type="EMBL" id="JAKMXF010000066">
    <property type="protein sequence ID" value="KAI6659032.1"/>
    <property type="molecule type" value="Genomic_DNA"/>
</dbReference>
<dbReference type="Proteomes" id="UP001165289">
    <property type="component" value="Unassembled WGS sequence"/>
</dbReference>
<evidence type="ECO:0000313" key="2">
    <source>
        <dbReference type="Proteomes" id="UP001165289"/>
    </source>
</evidence>
<organism evidence="1 2">
    <name type="scientific">Oopsacas minuta</name>
    <dbReference type="NCBI Taxonomy" id="111878"/>
    <lineage>
        <taxon>Eukaryota</taxon>
        <taxon>Metazoa</taxon>
        <taxon>Porifera</taxon>
        <taxon>Hexactinellida</taxon>
        <taxon>Hexasterophora</taxon>
        <taxon>Lyssacinosida</taxon>
        <taxon>Leucopsacidae</taxon>
        <taxon>Oopsacas</taxon>
    </lineage>
</organism>
<name>A0AAV7KC33_9METZ</name>
<dbReference type="AlphaFoldDB" id="A0AAV7KC33"/>
<reference evidence="1 2" key="1">
    <citation type="journal article" date="2023" name="BMC Biol.">
        <title>The compact genome of the sponge Oopsacas minuta (Hexactinellida) is lacking key metazoan core genes.</title>
        <authorList>
            <person name="Santini S."/>
            <person name="Schenkelaars Q."/>
            <person name="Jourda C."/>
            <person name="Duchesne M."/>
            <person name="Belahbib H."/>
            <person name="Rocher C."/>
            <person name="Selva M."/>
            <person name="Riesgo A."/>
            <person name="Vervoort M."/>
            <person name="Leys S.P."/>
            <person name="Kodjabachian L."/>
            <person name="Le Bivic A."/>
            <person name="Borchiellini C."/>
            <person name="Claverie J.M."/>
            <person name="Renard E."/>
        </authorList>
    </citation>
    <scope>NUCLEOTIDE SEQUENCE [LARGE SCALE GENOMIC DNA]</scope>
    <source>
        <strain evidence="1">SPO-2</strain>
    </source>
</reference>
<evidence type="ECO:0000313" key="1">
    <source>
        <dbReference type="EMBL" id="KAI6659032.1"/>
    </source>
</evidence>
<gene>
    <name evidence="1" type="ORF">LOD99_14708</name>
</gene>
<proteinExistence type="predicted"/>